<dbReference type="Pfam" id="PF00069">
    <property type="entry name" value="Pkinase"/>
    <property type="match status" value="1"/>
</dbReference>
<evidence type="ECO:0000313" key="8">
    <source>
        <dbReference type="EMBL" id="MBR7833894.1"/>
    </source>
</evidence>
<dbReference type="EMBL" id="JAGSOG010000042">
    <property type="protein sequence ID" value="MBR7833894.1"/>
    <property type="molecule type" value="Genomic_DNA"/>
</dbReference>
<evidence type="ECO:0000256" key="3">
    <source>
        <dbReference type="ARBA" id="ARBA00022777"/>
    </source>
</evidence>
<feature type="region of interest" description="Disordered" evidence="6">
    <location>
        <begin position="371"/>
        <end position="428"/>
    </location>
</feature>
<dbReference type="SUPFAM" id="SSF56112">
    <property type="entry name" value="Protein kinase-like (PK-like)"/>
    <property type="match status" value="1"/>
</dbReference>
<dbReference type="PANTHER" id="PTHR43289">
    <property type="entry name" value="MITOGEN-ACTIVATED PROTEIN KINASE KINASE KINASE 20-RELATED"/>
    <property type="match status" value="1"/>
</dbReference>
<feature type="binding site" evidence="5">
    <location>
        <position position="50"/>
    </location>
    <ligand>
        <name>ATP</name>
        <dbReference type="ChEBI" id="CHEBI:30616"/>
    </ligand>
</feature>
<protein>
    <submittedName>
        <fullName evidence="8">Serine/threonine protein kinase</fullName>
    </submittedName>
</protein>
<keyword evidence="8" id="KW-0723">Serine/threonine-protein kinase</keyword>
<gene>
    <name evidence="8" type="ORF">KDL01_11490</name>
</gene>
<comment type="caution">
    <text evidence="8">The sequence shown here is derived from an EMBL/GenBank/DDBJ whole genome shotgun (WGS) entry which is preliminary data.</text>
</comment>
<dbReference type="RefSeq" id="WP_212528412.1">
    <property type="nucleotide sequence ID" value="NZ_JAGSOG010000042.1"/>
</dbReference>
<dbReference type="AlphaFoldDB" id="A0A941INE8"/>
<keyword evidence="9" id="KW-1185">Reference proteome</keyword>
<dbReference type="InterPro" id="IPR011009">
    <property type="entry name" value="Kinase-like_dom_sf"/>
</dbReference>
<evidence type="ECO:0000259" key="7">
    <source>
        <dbReference type="PROSITE" id="PS50011"/>
    </source>
</evidence>
<evidence type="ECO:0000256" key="1">
    <source>
        <dbReference type="ARBA" id="ARBA00022679"/>
    </source>
</evidence>
<dbReference type="Proteomes" id="UP000675781">
    <property type="component" value="Unassembled WGS sequence"/>
</dbReference>
<sequence length="552" mass="56031">MTAPFEGFSQLEPGAPTEVGRYQLYARLGAGGMGQVFLSFLPGGRPVALKVVRAEFSADPEFRRRFAQEARAAQQVNGIHIAQLLDADPTAATPWLATAYIPGPSLLEAVRLHGPLPVASVRLLVAGIAQALDAIHAAGLIHRDLKPANVILAADGPRVIDFGIARAADATTASLTGKRVGSPQYMAPEQIRGMPATPALDVFALGALAYFAATGRAAFGEGEDLAVIFRIVQEAPDLTGAPPELAQLIGACLAKDPAARPDTAAILRATQVTAAEATNAGATGAGWLPPVLAQTIVARTNAIAALAAPPPPVPQPTVPMPPGGFATGTRQLPAAARPLGARLKVGAITLAFGVLIGAVAALAVFRSPGNGNTADSGPGTPTPSISSPAGSGPVATDGSSTPATLATGPQVGTGEALGTGSALPNAGSDTIQWQGSITFGKNGVSFDDIPPNTSPMYSDLSYVDSSNSSSGYNFAASWGMAPWTGSGVPSRAQCASLINGSSEQGLVAPDNALICVKSLDSRPALVQIQSVDTTNGIVSAYARVWAQPMNNQ</sequence>
<evidence type="ECO:0000256" key="5">
    <source>
        <dbReference type="PROSITE-ProRule" id="PRU10141"/>
    </source>
</evidence>
<dbReference type="GO" id="GO:0004674">
    <property type="term" value="F:protein serine/threonine kinase activity"/>
    <property type="evidence" value="ECO:0007669"/>
    <property type="project" value="UniProtKB-KW"/>
</dbReference>
<dbReference type="GO" id="GO:0005524">
    <property type="term" value="F:ATP binding"/>
    <property type="evidence" value="ECO:0007669"/>
    <property type="project" value="UniProtKB-UniRule"/>
</dbReference>
<dbReference type="SMART" id="SM00220">
    <property type="entry name" value="S_TKc"/>
    <property type="match status" value="1"/>
</dbReference>
<evidence type="ECO:0000256" key="6">
    <source>
        <dbReference type="SAM" id="MobiDB-lite"/>
    </source>
</evidence>
<dbReference type="CDD" id="cd14014">
    <property type="entry name" value="STKc_PknB_like"/>
    <property type="match status" value="1"/>
</dbReference>
<dbReference type="PANTHER" id="PTHR43289:SF34">
    <property type="entry name" value="SERINE_THREONINE-PROTEIN KINASE YBDM-RELATED"/>
    <property type="match status" value="1"/>
</dbReference>
<dbReference type="Gene3D" id="3.30.200.20">
    <property type="entry name" value="Phosphorylase Kinase, domain 1"/>
    <property type="match status" value="1"/>
</dbReference>
<dbReference type="InterPro" id="IPR017441">
    <property type="entry name" value="Protein_kinase_ATP_BS"/>
</dbReference>
<evidence type="ECO:0000256" key="4">
    <source>
        <dbReference type="ARBA" id="ARBA00022840"/>
    </source>
</evidence>
<keyword evidence="4 5" id="KW-0067">ATP-binding</keyword>
<dbReference type="PROSITE" id="PS50011">
    <property type="entry name" value="PROTEIN_KINASE_DOM"/>
    <property type="match status" value="1"/>
</dbReference>
<evidence type="ECO:0000256" key="2">
    <source>
        <dbReference type="ARBA" id="ARBA00022741"/>
    </source>
</evidence>
<organism evidence="8 9">
    <name type="scientific">Actinospica durhamensis</name>
    <dbReference type="NCBI Taxonomy" id="1508375"/>
    <lineage>
        <taxon>Bacteria</taxon>
        <taxon>Bacillati</taxon>
        <taxon>Actinomycetota</taxon>
        <taxon>Actinomycetes</taxon>
        <taxon>Catenulisporales</taxon>
        <taxon>Actinospicaceae</taxon>
        <taxon>Actinospica</taxon>
    </lineage>
</organism>
<dbReference type="PROSITE" id="PS00108">
    <property type="entry name" value="PROTEIN_KINASE_ST"/>
    <property type="match status" value="1"/>
</dbReference>
<accession>A0A941INE8</accession>
<keyword evidence="3 8" id="KW-0418">Kinase</keyword>
<keyword evidence="2 5" id="KW-0547">Nucleotide-binding</keyword>
<dbReference type="InterPro" id="IPR008271">
    <property type="entry name" value="Ser/Thr_kinase_AS"/>
</dbReference>
<name>A0A941INE8_9ACTN</name>
<dbReference type="InterPro" id="IPR000719">
    <property type="entry name" value="Prot_kinase_dom"/>
</dbReference>
<dbReference type="PROSITE" id="PS00107">
    <property type="entry name" value="PROTEIN_KINASE_ATP"/>
    <property type="match status" value="1"/>
</dbReference>
<feature type="compositionally biased region" description="Low complexity" evidence="6">
    <location>
        <begin position="376"/>
        <end position="393"/>
    </location>
</feature>
<evidence type="ECO:0000313" key="9">
    <source>
        <dbReference type="Proteomes" id="UP000675781"/>
    </source>
</evidence>
<reference evidence="8" key="1">
    <citation type="submission" date="2021-04" db="EMBL/GenBank/DDBJ databases">
        <title>Genome based classification of Actinospica acidithermotolerans sp. nov., an actinobacterium isolated from an Indonesian hot spring.</title>
        <authorList>
            <person name="Kusuma A.B."/>
            <person name="Putra K.E."/>
            <person name="Nafisah S."/>
            <person name="Loh J."/>
            <person name="Nouioui I."/>
            <person name="Goodfellow M."/>
        </authorList>
    </citation>
    <scope>NUCLEOTIDE SEQUENCE</scope>
    <source>
        <strain evidence="8">CSCA 57</strain>
    </source>
</reference>
<feature type="domain" description="Protein kinase" evidence="7">
    <location>
        <begin position="22"/>
        <end position="272"/>
    </location>
</feature>
<proteinExistence type="predicted"/>
<keyword evidence="1" id="KW-0808">Transferase</keyword>
<dbReference type="Gene3D" id="1.10.510.10">
    <property type="entry name" value="Transferase(Phosphotransferase) domain 1"/>
    <property type="match status" value="1"/>
</dbReference>